<protein>
    <submittedName>
        <fullName evidence="6">Hydrogenase maturation protease</fullName>
    </submittedName>
</protein>
<keyword evidence="2 6" id="KW-0645">Protease</keyword>
<name>A0ABP4FLF9_9ACTN</name>
<evidence type="ECO:0000256" key="1">
    <source>
        <dbReference type="ARBA" id="ARBA00006814"/>
    </source>
</evidence>
<evidence type="ECO:0000256" key="3">
    <source>
        <dbReference type="ARBA" id="ARBA00022750"/>
    </source>
</evidence>
<organism evidence="6 7">
    <name type="scientific">Streptomyces hebeiensis</name>
    <dbReference type="NCBI Taxonomy" id="229486"/>
    <lineage>
        <taxon>Bacteria</taxon>
        <taxon>Bacillati</taxon>
        <taxon>Actinomycetota</taxon>
        <taxon>Actinomycetes</taxon>
        <taxon>Kitasatosporales</taxon>
        <taxon>Streptomycetaceae</taxon>
        <taxon>Streptomyces</taxon>
    </lineage>
</organism>
<evidence type="ECO:0000256" key="5">
    <source>
        <dbReference type="SAM" id="MobiDB-lite"/>
    </source>
</evidence>
<dbReference type="RefSeq" id="WP_344281848.1">
    <property type="nucleotide sequence ID" value="NZ_BAAAKV010000058.1"/>
</dbReference>
<keyword evidence="4" id="KW-0378">Hydrolase</keyword>
<evidence type="ECO:0000256" key="4">
    <source>
        <dbReference type="ARBA" id="ARBA00022801"/>
    </source>
</evidence>
<reference evidence="7" key="1">
    <citation type="journal article" date="2019" name="Int. J. Syst. Evol. Microbiol.">
        <title>The Global Catalogue of Microorganisms (GCM) 10K type strain sequencing project: providing services to taxonomists for standard genome sequencing and annotation.</title>
        <authorList>
            <consortium name="The Broad Institute Genomics Platform"/>
            <consortium name="The Broad Institute Genome Sequencing Center for Infectious Disease"/>
            <person name="Wu L."/>
            <person name="Ma J."/>
        </authorList>
    </citation>
    <scope>NUCLEOTIDE SEQUENCE [LARGE SCALE GENOMIC DNA]</scope>
    <source>
        <strain evidence="7">JCM 12696</strain>
    </source>
</reference>
<accession>A0ABP4FLF9</accession>
<dbReference type="GO" id="GO:0006508">
    <property type="term" value="P:proteolysis"/>
    <property type="evidence" value="ECO:0007669"/>
    <property type="project" value="UniProtKB-KW"/>
</dbReference>
<dbReference type="InterPro" id="IPR023430">
    <property type="entry name" value="Pept_HybD-like_dom_sf"/>
</dbReference>
<dbReference type="SUPFAM" id="SSF53163">
    <property type="entry name" value="HybD-like"/>
    <property type="match status" value="1"/>
</dbReference>
<keyword evidence="7" id="KW-1185">Reference proteome</keyword>
<sequence length="194" mass="19553">MPSDGTNGTDRADGTGKTLVAGIGNVFLGDDGFGVETVRLLAGRALPPDVELMDAGIRGVHLAYRLLDGWCRLVLVDTVDRGAAPGTVHLIEAGLDGTEPSAAGEPARVDGHGMDPAAVLRLLRDLHAGVGGTLPERILVVGCQPLTFEEGIGLSPPVAAAVGPAADLVLDLVTRPPGPAGGPRPRTGAAPTTG</sequence>
<dbReference type="Pfam" id="PF01750">
    <property type="entry name" value="HycI"/>
    <property type="match status" value="1"/>
</dbReference>
<dbReference type="PRINTS" id="PR00446">
    <property type="entry name" value="HYDRGNUPTAKE"/>
</dbReference>
<feature type="region of interest" description="Disordered" evidence="5">
    <location>
        <begin position="173"/>
        <end position="194"/>
    </location>
</feature>
<dbReference type="GO" id="GO:0008233">
    <property type="term" value="F:peptidase activity"/>
    <property type="evidence" value="ECO:0007669"/>
    <property type="project" value="UniProtKB-KW"/>
</dbReference>
<proteinExistence type="inferred from homology"/>
<dbReference type="Gene3D" id="3.40.50.1450">
    <property type="entry name" value="HybD-like"/>
    <property type="match status" value="1"/>
</dbReference>
<dbReference type="EMBL" id="BAAAKV010000058">
    <property type="protein sequence ID" value="GAA1189425.1"/>
    <property type="molecule type" value="Genomic_DNA"/>
</dbReference>
<dbReference type="InterPro" id="IPR000671">
    <property type="entry name" value="Peptidase_A31"/>
</dbReference>
<comment type="caution">
    <text evidence="6">The sequence shown here is derived from an EMBL/GenBank/DDBJ whole genome shotgun (WGS) entry which is preliminary data.</text>
</comment>
<keyword evidence="3" id="KW-0064">Aspartyl protease</keyword>
<evidence type="ECO:0000313" key="6">
    <source>
        <dbReference type="EMBL" id="GAA1189425.1"/>
    </source>
</evidence>
<dbReference type="NCBIfam" id="TIGR00072">
    <property type="entry name" value="hydrog_prot"/>
    <property type="match status" value="1"/>
</dbReference>
<gene>
    <name evidence="6" type="ORF">GCM10009654_53710</name>
</gene>
<evidence type="ECO:0000256" key="2">
    <source>
        <dbReference type="ARBA" id="ARBA00022670"/>
    </source>
</evidence>
<feature type="compositionally biased region" description="Low complexity" evidence="5">
    <location>
        <begin position="183"/>
        <end position="194"/>
    </location>
</feature>
<dbReference type="PANTHER" id="PTHR30302">
    <property type="entry name" value="HYDROGENASE 1 MATURATION PROTEASE"/>
    <property type="match status" value="1"/>
</dbReference>
<evidence type="ECO:0000313" key="7">
    <source>
        <dbReference type="Proteomes" id="UP001501371"/>
    </source>
</evidence>
<comment type="similarity">
    <text evidence="1">Belongs to the peptidase A31 family.</text>
</comment>
<dbReference type="Proteomes" id="UP001501371">
    <property type="component" value="Unassembled WGS sequence"/>
</dbReference>
<dbReference type="PANTHER" id="PTHR30302:SF1">
    <property type="entry name" value="HYDROGENASE 2 MATURATION PROTEASE"/>
    <property type="match status" value="1"/>
</dbReference>